<keyword evidence="3" id="KW-1185">Reference proteome</keyword>
<evidence type="ECO:0000313" key="3">
    <source>
        <dbReference type="Proteomes" id="UP000237000"/>
    </source>
</evidence>
<evidence type="ECO:0000256" key="1">
    <source>
        <dbReference type="SAM" id="MobiDB-lite"/>
    </source>
</evidence>
<dbReference type="InParanoid" id="A0A2P5EKD6"/>
<evidence type="ECO:0000313" key="2">
    <source>
        <dbReference type="EMBL" id="PON86016.1"/>
    </source>
</evidence>
<proteinExistence type="predicted"/>
<dbReference type="InterPro" id="IPR040256">
    <property type="entry name" value="At4g02000-like"/>
</dbReference>
<dbReference type="EMBL" id="JXTC01000138">
    <property type="protein sequence ID" value="PON86016.1"/>
    <property type="molecule type" value="Genomic_DNA"/>
</dbReference>
<dbReference type="OrthoDB" id="1750606at2759"/>
<protein>
    <submittedName>
        <fullName evidence="2">Zinc knuckle CX2CX4HX4C</fullName>
    </submittedName>
</protein>
<gene>
    <name evidence="2" type="ORF">TorRG33x02_182210</name>
</gene>
<comment type="caution">
    <text evidence="2">The sequence shown here is derived from an EMBL/GenBank/DDBJ whole genome shotgun (WGS) entry which is preliminary data.</text>
</comment>
<organism evidence="2 3">
    <name type="scientific">Trema orientale</name>
    <name type="common">Charcoal tree</name>
    <name type="synonym">Celtis orientalis</name>
    <dbReference type="NCBI Taxonomy" id="63057"/>
    <lineage>
        <taxon>Eukaryota</taxon>
        <taxon>Viridiplantae</taxon>
        <taxon>Streptophyta</taxon>
        <taxon>Embryophyta</taxon>
        <taxon>Tracheophyta</taxon>
        <taxon>Spermatophyta</taxon>
        <taxon>Magnoliopsida</taxon>
        <taxon>eudicotyledons</taxon>
        <taxon>Gunneridae</taxon>
        <taxon>Pentapetalae</taxon>
        <taxon>rosids</taxon>
        <taxon>fabids</taxon>
        <taxon>Rosales</taxon>
        <taxon>Cannabaceae</taxon>
        <taxon>Trema</taxon>
    </lineage>
</organism>
<dbReference type="AlphaFoldDB" id="A0A2P5EKD6"/>
<accession>A0A2P5EKD6</accession>
<sequence length="401" mass="44190">MARVSLSPNSLISAVGDLGSDVDRMRADHGSGSGIAAPDHGSPSAGTGAHRLVHDLPMPRLGAHGMVREVSSISKRDGSGTHRLVRDCPSSRPHVSFKIMNSSPHVSDLGLSFKTPKNKGVADSLPTSKRDNLGDGPSFAQVLNAQVESSIRSPDSHVTLIAPELSKPTIKGNYVCVKVNEQALKTHLDLCQFSLIGHIFLSKGDSPWKLADLKFKLQSIWKLSSAWRLISLGKDFFHILLSSEEEKNRVWTMGSMNLKPGILQPWYPNFNPNNQSSTNSQIWVRFHELPWVSWDHQILSDLARGVGVPTRFDEMTLKGEFGHFAQILIDIDLSQPILDSLIVEVSSDCLFVPLEYERLPDFCSSCKTISHVASACRRSNSLASTKDVEPKVERGRSRSRK</sequence>
<name>A0A2P5EKD6_TREOI</name>
<dbReference type="PANTHER" id="PTHR31286">
    <property type="entry name" value="GLYCINE-RICH CELL WALL STRUCTURAL PROTEIN 1.8-LIKE"/>
    <property type="match status" value="1"/>
</dbReference>
<dbReference type="PANTHER" id="PTHR31286:SF60">
    <property type="entry name" value="PROTEIN, PUTATIVE-RELATED"/>
    <property type="match status" value="1"/>
</dbReference>
<dbReference type="Proteomes" id="UP000237000">
    <property type="component" value="Unassembled WGS sequence"/>
</dbReference>
<feature type="region of interest" description="Disordered" evidence="1">
    <location>
        <begin position="23"/>
        <end position="47"/>
    </location>
</feature>
<dbReference type="STRING" id="63057.A0A2P5EKD6"/>
<reference evidence="3" key="1">
    <citation type="submission" date="2016-06" db="EMBL/GenBank/DDBJ databases">
        <title>Parallel loss of symbiosis genes in relatives of nitrogen-fixing non-legume Parasponia.</title>
        <authorList>
            <person name="Van Velzen R."/>
            <person name="Holmer R."/>
            <person name="Bu F."/>
            <person name="Rutten L."/>
            <person name="Van Zeijl A."/>
            <person name="Liu W."/>
            <person name="Santuari L."/>
            <person name="Cao Q."/>
            <person name="Sharma T."/>
            <person name="Shen D."/>
            <person name="Roswanjaya Y."/>
            <person name="Wardhani T."/>
            <person name="Kalhor M.S."/>
            <person name="Jansen J."/>
            <person name="Van den Hoogen J."/>
            <person name="Gungor B."/>
            <person name="Hartog M."/>
            <person name="Hontelez J."/>
            <person name="Verver J."/>
            <person name="Yang W.-C."/>
            <person name="Schijlen E."/>
            <person name="Repin R."/>
            <person name="Schilthuizen M."/>
            <person name="Schranz E."/>
            <person name="Heidstra R."/>
            <person name="Miyata K."/>
            <person name="Fedorova E."/>
            <person name="Kohlen W."/>
            <person name="Bisseling T."/>
            <person name="Smit S."/>
            <person name="Geurts R."/>
        </authorList>
    </citation>
    <scope>NUCLEOTIDE SEQUENCE [LARGE SCALE GENOMIC DNA]</scope>
    <source>
        <strain evidence="3">cv. RG33-2</strain>
    </source>
</reference>